<keyword evidence="12" id="KW-1185">Reference proteome</keyword>
<dbReference type="FunCoup" id="A0A136J4Z9">
    <property type="interactions" value="275"/>
</dbReference>
<dbReference type="GO" id="GO:0042273">
    <property type="term" value="P:ribosomal large subunit biogenesis"/>
    <property type="evidence" value="ECO:0007669"/>
    <property type="project" value="TreeGrafter"/>
</dbReference>
<feature type="compositionally biased region" description="Polar residues" evidence="10">
    <location>
        <begin position="152"/>
        <end position="161"/>
    </location>
</feature>
<dbReference type="Pfam" id="PF05148">
    <property type="entry name" value="Methyltransf_8"/>
    <property type="match status" value="1"/>
</dbReference>
<feature type="region of interest" description="Disordered" evidence="10">
    <location>
        <begin position="1"/>
        <end position="224"/>
    </location>
</feature>
<dbReference type="InterPro" id="IPR042036">
    <property type="entry name" value="RRP8_N"/>
</dbReference>
<evidence type="ECO:0000256" key="7">
    <source>
        <dbReference type="ARBA" id="ARBA00023242"/>
    </source>
</evidence>
<protein>
    <recommendedName>
        <fullName evidence="8 9">Ribosomal RNA-processing protein 8</fullName>
        <ecNumber evidence="9">2.1.1.-</ecNumber>
    </recommendedName>
</protein>
<dbReference type="AlphaFoldDB" id="A0A136J4Z9"/>
<evidence type="ECO:0000256" key="6">
    <source>
        <dbReference type="ARBA" id="ARBA00022691"/>
    </source>
</evidence>
<comment type="subcellular location">
    <subcellularLocation>
        <location evidence="1 9">Nucleus</location>
        <location evidence="1 9">Nucleolus</location>
    </subcellularLocation>
</comment>
<evidence type="ECO:0000256" key="4">
    <source>
        <dbReference type="ARBA" id="ARBA00022603"/>
    </source>
</evidence>
<reference evidence="12" key="1">
    <citation type="submission" date="2016-02" db="EMBL/GenBank/DDBJ databases">
        <title>Draft genome sequence of Microdochium bolleyi, a fungal endophyte of beachgrass.</title>
        <authorList>
            <consortium name="DOE Joint Genome Institute"/>
            <person name="David A.S."/>
            <person name="May G."/>
            <person name="Haridas S."/>
            <person name="Lim J."/>
            <person name="Wang M."/>
            <person name="Labutti K."/>
            <person name="Lipzen A."/>
            <person name="Barry K."/>
            <person name="Grigoriev I.V."/>
        </authorList>
    </citation>
    <scope>NUCLEOTIDE SEQUENCE [LARGE SCALE GENOMIC DNA]</scope>
    <source>
        <strain evidence="12">J235TASD1</strain>
    </source>
</reference>
<dbReference type="FunFam" id="1.10.10.2150:FF:000001">
    <property type="entry name" value="Ribosomal RNA-processing protein 8"/>
    <property type="match status" value="1"/>
</dbReference>
<keyword evidence="5 9" id="KW-0808">Transferase</keyword>
<comment type="similarity">
    <text evidence="2 9">Belongs to the methyltransferase superfamily. RRP8 family.</text>
</comment>
<dbReference type="STRING" id="196109.A0A136J4Z9"/>
<feature type="compositionally biased region" description="Polar residues" evidence="10">
    <location>
        <begin position="188"/>
        <end position="206"/>
    </location>
</feature>
<evidence type="ECO:0000313" key="12">
    <source>
        <dbReference type="Proteomes" id="UP000070501"/>
    </source>
</evidence>
<evidence type="ECO:0000313" key="11">
    <source>
        <dbReference type="EMBL" id="KXJ92288.1"/>
    </source>
</evidence>
<organism evidence="11 12">
    <name type="scientific">Microdochium bolleyi</name>
    <dbReference type="NCBI Taxonomy" id="196109"/>
    <lineage>
        <taxon>Eukaryota</taxon>
        <taxon>Fungi</taxon>
        <taxon>Dikarya</taxon>
        <taxon>Ascomycota</taxon>
        <taxon>Pezizomycotina</taxon>
        <taxon>Sordariomycetes</taxon>
        <taxon>Xylariomycetidae</taxon>
        <taxon>Xylariales</taxon>
        <taxon>Microdochiaceae</taxon>
        <taxon>Microdochium</taxon>
    </lineage>
</organism>
<dbReference type="InterPro" id="IPR007823">
    <property type="entry name" value="RRP8"/>
</dbReference>
<dbReference type="GO" id="GO:0016433">
    <property type="term" value="F:rRNA (adenine) methyltransferase activity"/>
    <property type="evidence" value="ECO:0007669"/>
    <property type="project" value="TreeGrafter"/>
</dbReference>
<feature type="compositionally biased region" description="Gly residues" evidence="10">
    <location>
        <begin position="537"/>
        <end position="551"/>
    </location>
</feature>
<evidence type="ECO:0000256" key="8">
    <source>
        <dbReference type="ARBA" id="ARBA00076672"/>
    </source>
</evidence>
<dbReference type="EMBL" id="KQ964249">
    <property type="protein sequence ID" value="KXJ92288.1"/>
    <property type="molecule type" value="Genomic_DNA"/>
</dbReference>
<dbReference type="Gene3D" id="3.40.50.150">
    <property type="entry name" value="Vaccinia Virus protein VP39"/>
    <property type="match status" value="1"/>
</dbReference>
<accession>A0A136J4Z9</accession>
<dbReference type="Gene3D" id="1.10.10.2150">
    <property type="entry name" value="Ribosomal RNA-processing protein 8, N-terminal domain"/>
    <property type="match status" value="1"/>
</dbReference>
<dbReference type="OrthoDB" id="10258825at2759"/>
<evidence type="ECO:0000256" key="10">
    <source>
        <dbReference type="SAM" id="MobiDB-lite"/>
    </source>
</evidence>
<keyword evidence="4 9" id="KW-0489">Methyltransferase</keyword>
<dbReference type="PANTHER" id="PTHR12787">
    <property type="entry name" value="RIBOSOMAL RNA-PROCESSING PROTEIN 8"/>
    <property type="match status" value="1"/>
</dbReference>
<evidence type="ECO:0000256" key="5">
    <source>
        <dbReference type="ARBA" id="ARBA00022679"/>
    </source>
</evidence>
<keyword evidence="3 9" id="KW-0698">rRNA processing</keyword>
<dbReference type="InterPro" id="IPR029063">
    <property type="entry name" value="SAM-dependent_MTases_sf"/>
</dbReference>
<feature type="region of interest" description="Disordered" evidence="10">
    <location>
        <begin position="292"/>
        <end position="328"/>
    </location>
</feature>
<keyword evidence="7 9" id="KW-0539">Nucleus</keyword>
<comment type="function">
    <text evidence="9">S-adenosyl-L-methionine-dependent methyltransferase that specifically methylates the N(1) position of adenine in helix 25.1 in 25S rRNA. Required both for ribosomal 40S and 60S subunits biogenesis. Required for efficient pre-rRNA cleavage at site A2.</text>
</comment>
<dbReference type="InParanoid" id="A0A136J4Z9"/>
<evidence type="ECO:0000256" key="3">
    <source>
        <dbReference type="ARBA" id="ARBA00022552"/>
    </source>
</evidence>
<proteinExistence type="inferred from homology"/>
<sequence length="588" mass="62421">MFAVKGWSVSADKLKAETLTGAAAPVQDTAKPEQKTTSKKRKRPQAEVTSSNVADLWDRVIGGKPAGGNKKKAKTQSAGGNAGVAQSQTSPQVASTKAREHGNKPGKSSDASPPQIDDQAGAVVDGKKAKKQKSKNKDQVQESAADAVVSKGQPQHQNNGISRDAPVETAGKKSKKNKKAARDHEQSLDSQAQQASKETSSRTQDGNKLLAKTAPAPPPANPKLTPLQAAMREKLISARFRHLNEMLYTRPSAEAFQLLEDTPEMFTEYHEGFRRQVDVWPENPVDGYLADIKQRGQLKGPPKGKAAGGRNNNNNNSSAPTASEPLPRTNGTCTIADLGCGDAKLAAELQAKKKALRLDILSYDLQSPSPHVTRADIANLPLADGSVNVAIFCLALMGTNWLDFVEEAYRVLHWKGELWVAEIKSRLGHVGAAGGKKAPGNVVTHSVGNRKKAAAAGKKAGKAGDDDRAHDAALAIEVDGAEDRRQETDVKAFVEALRKRGFVLQGEADLRNKMFVKMHFIKAAPATVGKNAFPPAAGGGRGGGGGGGNNGGRDSRMGRVSSKFVDAESESSKVDEGGILKPCVYKIR</sequence>
<feature type="compositionally biased region" description="Polar residues" evidence="10">
    <location>
        <begin position="75"/>
        <end position="95"/>
    </location>
</feature>
<dbReference type="SUPFAM" id="SSF53335">
    <property type="entry name" value="S-adenosyl-L-methionine-dependent methyltransferases"/>
    <property type="match status" value="1"/>
</dbReference>
<dbReference type="GO" id="GO:0005730">
    <property type="term" value="C:nucleolus"/>
    <property type="evidence" value="ECO:0007669"/>
    <property type="project" value="UniProtKB-SubCell"/>
</dbReference>
<evidence type="ECO:0000256" key="1">
    <source>
        <dbReference type="ARBA" id="ARBA00004604"/>
    </source>
</evidence>
<evidence type="ECO:0000256" key="9">
    <source>
        <dbReference type="RuleBase" id="RU365074"/>
    </source>
</evidence>
<dbReference type="PANTHER" id="PTHR12787:SF0">
    <property type="entry name" value="RIBOSOMAL RNA-PROCESSING PROTEIN 8"/>
    <property type="match status" value="1"/>
</dbReference>
<gene>
    <name evidence="11" type="ORF">Micbo1qcDRAFT_162500</name>
</gene>
<dbReference type="EC" id="2.1.1.-" evidence="9"/>
<name>A0A136J4Z9_9PEZI</name>
<dbReference type="Proteomes" id="UP000070501">
    <property type="component" value="Unassembled WGS sequence"/>
</dbReference>
<evidence type="ECO:0000256" key="2">
    <source>
        <dbReference type="ARBA" id="ARBA00006301"/>
    </source>
</evidence>
<feature type="compositionally biased region" description="Low complexity" evidence="10">
    <location>
        <begin position="299"/>
        <end position="316"/>
    </location>
</feature>
<feature type="region of interest" description="Disordered" evidence="10">
    <location>
        <begin position="534"/>
        <end position="571"/>
    </location>
</feature>
<keyword evidence="6 9" id="KW-0949">S-adenosyl-L-methionine</keyword>
<dbReference type="CDD" id="cd02440">
    <property type="entry name" value="AdoMet_MTases"/>
    <property type="match status" value="1"/>
</dbReference>